<evidence type="ECO:0000313" key="3">
    <source>
        <dbReference type="EMBL" id="GIE67560.1"/>
    </source>
</evidence>
<accession>A0ABQ4BAE8</accession>
<reference evidence="3 4" key="1">
    <citation type="submission" date="2021-01" db="EMBL/GenBank/DDBJ databases">
        <title>Whole genome shotgun sequence of Actinoplanes palleronii NBRC 14916.</title>
        <authorList>
            <person name="Komaki H."/>
            <person name="Tamura T."/>
        </authorList>
    </citation>
    <scope>NUCLEOTIDE SEQUENCE [LARGE SCALE GENOMIC DNA]</scope>
    <source>
        <strain evidence="3 4">NBRC 14916</strain>
    </source>
</reference>
<keyword evidence="1" id="KW-0560">Oxidoreductase</keyword>
<dbReference type="EMBL" id="BOMS01000049">
    <property type="protein sequence ID" value="GIE67560.1"/>
    <property type="molecule type" value="Genomic_DNA"/>
</dbReference>
<evidence type="ECO:0000259" key="2">
    <source>
        <dbReference type="Pfam" id="PF00248"/>
    </source>
</evidence>
<dbReference type="PANTHER" id="PTHR43364">
    <property type="entry name" value="NADH-SPECIFIC METHYLGLYOXAL REDUCTASE-RELATED"/>
    <property type="match status" value="1"/>
</dbReference>
<protein>
    <submittedName>
        <fullName evidence="3">Oxidoreductase</fullName>
    </submittedName>
</protein>
<sequence>MPHTMEYTRLGTSGLKVSRLALGCMSFGDKNPMQDWSLDDDAAGPLFQQAVELGITFWDTANVYGMGSSEEIVGRAMRKYTTREQTVLATKIYWPMHQGPGGGGLSRKAILEQVDASLTRLGTDYVDLMQIHRFDPETPVEETMAALHDVVKAGKVRYLGASSMWAWQFAKLQHAAERHGWTTFVSMQDQYNLVQREEEREMFGLLADSGVGSIPWSPLAGGIVARPWGDRSSTRAQSTPGQDQFGRPLFLDSDKAIVDAVERIATARGVSMATVAMAWVLKNPVVNAPLIGATKEKHLTDAVAALDLTLTDDEVASLEGPYTPREPTYF</sequence>
<dbReference type="InterPro" id="IPR036812">
    <property type="entry name" value="NAD(P)_OxRdtase_dom_sf"/>
</dbReference>
<feature type="domain" description="NADP-dependent oxidoreductase" evidence="2">
    <location>
        <begin position="19"/>
        <end position="319"/>
    </location>
</feature>
<proteinExistence type="predicted"/>
<evidence type="ECO:0000256" key="1">
    <source>
        <dbReference type="ARBA" id="ARBA00023002"/>
    </source>
</evidence>
<gene>
    <name evidence="3" type="ORF">Apa02nite_036680</name>
</gene>
<dbReference type="InterPro" id="IPR023210">
    <property type="entry name" value="NADP_OxRdtase_dom"/>
</dbReference>
<dbReference type="CDD" id="cd19079">
    <property type="entry name" value="AKR_EcYajO-like"/>
    <property type="match status" value="1"/>
</dbReference>
<dbReference type="Gene3D" id="3.20.20.100">
    <property type="entry name" value="NADP-dependent oxidoreductase domain"/>
    <property type="match status" value="1"/>
</dbReference>
<dbReference type="Pfam" id="PF00248">
    <property type="entry name" value="Aldo_ket_red"/>
    <property type="match status" value="1"/>
</dbReference>
<dbReference type="Proteomes" id="UP000624709">
    <property type="component" value="Unassembled WGS sequence"/>
</dbReference>
<organism evidence="3 4">
    <name type="scientific">Actinoplanes palleronii</name>
    <dbReference type="NCBI Taxonomy" id="113570"/>
    <lineage>
        <taxon>Bacteria</taxon>
        <taxon>Bacillati</taxon>
        <taxon>Actinomycetota</taxon>
        <taxon>Actinomycetes</taxon>
        <taxon>Micromonosporales</taxon>
        <taxon>Micromonosporaceae</taxon>
        <taxon>Actinoplanes</taxon>
    </lineage>
</organism>
<comment type="caution">
    <text evidence="3">The sequence shown here is derived from an EMBL/GenBank/DDBJ whole genome shotgun (WGS) entry which is preliminary data.</text>
</comment>
<dbReference type="PANTHER" id="PTHR43364:SF4">
    <property type="entry name" value="NAD(P)-LINKED OXIDOREDUCTASE SUPERFAMILY PROTEIN"/>
    <property type="match status" value="1"/>
</dbReference>
<dbReference type="InterPro" id="IPR050523">
    <property type="entry name" value="AKR_Detox_Biosynth"/>
</dbReference>
<dbReference type="SUPFAM" id="SSF51430">
    <property type="entry name" value="NAD(P)-linked oxidoreductase"/>
    <property type="match status" value="1"/>
</dbReference>
<evidence type="ECO:0000313" key="4">
    <source>
        <dbReference type="Proteomes" id="UP000624709"/>
    </source>
</evidence>
<name>A0ABQ4BAE8_9ACTN</name>
<keyword evidence="4" id="KW-1185">Reference proteome</keyword>